<comment type="catalytic activity">
    <reaction evidence="9 10">
        <text>IMP + H2O = 5-formamido-1-(5-phospho-D-ribosyl)imidazole-4-carboxamide</text>
        <dbReference type="Rhea" id="RHEA:18445"/>
        <dbReference type="ChEBI" id="CHEBI:15377"/>
        <dbReference type="ChEBI" id="CHEBI:58053"/>
        <dbReference type="ChEBI" id="CHEBI:58467"/>
        <dbReference type="EC" id="3.5.4.10"/>
    </reaction>
</comment>
<feature type="domain" description="MGS-like" evidence="11">
    <location>
        <begin position="12"/>
        <end position="161"/>
    </location>
</feature>
<accession>A0A2H3P1U7</accession>
<dbReference type="RefSeq" id="WP_098063336.1">
    <property type="nucleotide sequence ID" value="NZ_PDEP01000019.1"/>
</dbReference>
<dbReference type="InterPro" id="IPR024051">
    <property type="entry name" value="AICAR_Tfase_dup_dom_sf"/>
</dbReference>
<evidence type="ECO:0000256" key="1">
    <source>
        <dbReference type="ARBA" id="ARBA00004844"/>
    </source>
</evidence>
<dbReference type="SMART" id="SM00798">
    <property type="entry name" value="AICARFT_IMPCHas"/>
    <property type="match status" value="1"/>
</dbReference>
<dbReference type="AlphaFoldDB" id="A0A2H3P1U7"/>
<evidence type="ECO:0000256" key="10">
    <source>
        <dbReference type="HAMAP-Rule" id="MF_00139"/>
    </source>
</evidence>
<evidence type="ECO:0000256" key="2">
    <source>
        <dbReference type="ARBA" id="ARBA00004954"/>
    </source>
</evidence>
<dbReference type="InterPro" id="IPR011607">
    <property type="entry name" value="MGS-like_dom"/>
</dbReference>
<comment type="pathway">
    <text evidence="1 10">Purine metabolism; IMP biosynthesis via de novo pathway; IMP from 5-formamido-1-(5-phospho-D-ribosyl)imidazole-4-carboxamide: step 1/1.</text>
</comment>
<dbReference type="SUPFAM" id="SSF52335">
    <property type="entry name" value="Methylglyoxal synthase-like"/>
    <property type="match status" value="1"/>
</dbReference>
<dbReference type="GO" id="GO:0004643">
    <property type="term" value="F:phosphoribosylaminoimidazolecarboxamide formyltransferase activity"/>
    <property type="evidence" value="ECO:0007669"/>
    <property type="project" value="UniProtKB-UniRule"/>
</dbReference>
<comment type="similarity">
    <text evidence="3 10">Belongs to the PurH family.</text>
</comment>
<dbReference type="GO" id="GO:0003937">
    <property type="term" value="F:IMP cyclohydrolase activity"/>
    <property type="evidence" value="ECO:0007669"/>
    <property type="project" value="UniProtKB-UniRule"/>
</dbReference>
<proteinExistence type="inferred from homology"/>
<dbReference type="PANTHER" id="PTHR11692">
    <property type="entry name" value="BIFUNCTIONAL PURINE BIOSYNTHESIS PROTEIN PURH"/>
    <property type="match status" value="1"/>
</dbReference>
<dbReference type="InterPro" id="IPR016193">
    <property type="entry name" value="Cytidine_deaminase-like"/>
</dbReference>
<evidence type="ECO:0000256" key="6">
    <source>
        <dbReference type="ARBA" id="ARBA00022801"/>
    </source>
</evidence>
<dbReference type="SMART" id="SM00851">
    <property type="entry name" value="MGS"/>
    <property type="match status" value="1"/>
</dbReference>
<dbReference type="CDD" id="cd01421">
    <property type="entry name" value="IMPCH"/>
    <property type="match status" value="1"/>
</dbReference>
<dbReference type="PIRSF" id="PIRSF000414">
    <property type="entry name" value="AICARFT_IMPCHas"/>
    <property type="match status" value="1"/>
</dbReference>
<dbReference type="NCBIfam" id="NF002049">
    <property type="entry name" value="PRK00881.1"/>
    <property type="match status" value="1"/>
</dbReference>
<dbReference type="Pfam" id="PF01808">
    <property type="entry name" value="AICARFT_IMPCHas"/>
    <property type="match status" value="1"/>
</dbReference>
<dbReference type="PANTHER" id="PTHR11692:SF0">
    <property type="entry name" value="BIFUNCTIONAL PURINE BIOSYNTHESIS PROTEIN ATIC"/>
    <property type="match status" value="1"/>
</dbReference>
<comment type="domain">
    <text evidence="10">The IMP cyclohydrolase activity resides in the N-terminal region.</text>
</comment>
<dbReference type="SUPFAM" id="SSF53927">
    <property type="entry name" value="Cytidine deaminase-like"/>
    <property type="match status" value="1"/>
</dbReference>
<keyword evidence="4 10" id="KW-0808">Transferase</keyword>
<dbReference type="FunFam" id="3.40.140.20:FF:000001">
    <property type="entry name" value="Bifunctional purine biosynthesis protein PurH"/>
    <property type="match status" value="1"/>
</dbReference>
<evidence type="ECO:0000256" key="9">
    <source>
        <dbReference type="ARBA" id="ARBA00050687"/>
    </source>
</evidence>
<evidence type="ECO:0000256" key="8">
    <source>
        <dbReference type="ARBA" id="ARBA00050488"/>
    </source>
</evidence>
<dbReference type="Proteomes" id="UP000221024">
    <property type="component" value="Unassembled WGS sequence"/>
</dbReference>
<keyword evidence="13" id="KW-1185">Reference proteome</keyword>
<evidence type="ECO:0000256" key="7">
    <source>
        <dbReference type="ARBA" id="ARBA00023268"/>
    </source>
</evidence>
<comment type="catalytic activity">
    <reaction evidence="8 10">
        <text>(6R)-10-formyltetrahydrofolate + 5-amino-1-(5-phospho-beta-D-ribosyl)imidazole-4-carboxamide = 5-formamido-1-(5-phospho-D-ribosyl)imidazole-4-carboxamide + (6S)-5,6,7,8-tetrahydrofolate</text>
        <dbReference type="Rhea" id="RHEA:22192"/>
        <dbReference type="ChEBI" id="CHEBI:57453"/>
        <dbReference type="ChEBI" id="CHEBI:58467"/>
        <dbReference type="ChEBI" id="CHEBI:58475"/>
        <dbReference type="ChEBI" id="CHEBI:195366"/>
        <dbReference type="EC" id="2.1.2.3"/>
    </reaction>
</comment>
<evidence type="ECO:0000256" key="5">
    <source>
        <dbReference type="ARBA" id="ARBA00022755"/>
    </source>
</evidence>
<dbReference type="GO" id="GO:0005829">
    <property type="term" value="C:cytosol"/>
    <property type="evidence" value="ECO:0007669"/>
    <property type="project" value="TreeGrafter"/>
</dbReference>
<comment type="caution">
    <text evidence="12">The sequence shown here is derived from an EMBL/GenBank/DDBJ whole genome shotgun (WGS) entry which is preliminary data.</text>
</comment>
<dbReference type="EMBL" id="PDEP01000019">
    <property type="protein sequence ID" value="PEN04961.1"/>
    <property type="molecule type" value="Genomic_DNA"/>
</dbReference>
<evidence type="ECO:0000313" key="13">
    <source>
        <dbReference type="Proteomes" id="UP000221024"/>
    </source>
</evidence>
<dbReference type="UniPathway" id="UPA00074">
    <property type="reaction ID" value="UER00133"/>
</dbReference>
<dbReference type="PROSITE" id="PS51855">
    <property type="entry name" value="MGS"/>
    <property type="match status" value="1"/>
</dbReference>
<evidence type="ECO:0000259" key="11">
    <source>
        <dbReference type="PROSITE" id="PS51855"/>
    </source>
</evidence>
<sequence length="534" mass="57273">MPSPTTDAPNAPESPVRIRRALLSVYDKDGVVPLAKALHTHGAELVSTGGTAQALRDADLPVTDVTDVTGAPEMLDGRVKTLHPAIHAGLLARRDEASDLDELKAQGIAPIDLVVGSLYPFQQARHRSDLSPKELLEYIDIGGPTMLRAAAKNYHHVGVVSNTDQYEEVVQALNDHDGALPLPLRRTLAGRAFAATASYDTAIANYLGSVDSDADDALPSPYIAVEGKAQDLRYGENPHQRAALYGTPFSFVKPLHGKALSYNNMIDVHAALALIDEFRDDGPTCAILKHTNPTGVATADTLLHAYERAFATDTKSPFGGIVIVNQALDRATAEAINSIYTEVIIAPEYEEGVLDLLKEKKKRRLLRQTGSLREDPRHQVRSVAGGLLVQDRNPVSAPLNESRAAWSVVTDAEPTAAMWGDMHFAWRVVKHVKSNAILYVRDGRTLGIGAGQMSRVDASELAVRKAAEEDLSLDGAVVASDAFFPFADGLEAAAEHGITGAIQPGGSIRDDEVIAAANAHDIAMVCTGTRHFCH</sequence>
<evidence type="ECO:0000256" key="4">
    <source>
        <dbReference type="ARBA" id="ARBA00022679"/>
    </source>
</evidence>
<dbReference type="Gene3D" id="3.40.140.20">
    <property type="match status" value="2"/>
</dbReference>
<keyword evidence="5 10" id="KW-0658">Purine biosynthesis</keyword>
<comment type="pathway">
    <text evidence="2 10">Purine metabolism; IMP biosynthesis via de novo pathway; 5-formamido-1-(5-phospho-D-ribosyl)imidazole-4-carboxamide from 5-amino-1-(5-phospho-D-ribosyl)imidazole-4-carboxamide (10-formyl THF route): step 1/1.</text>
</comment>
<organism evidence="12 13">
    <name type="scientific">Longimonas halophila</name>
    <dbReference type="NCBI Taxonomy" id="1469170"/>
    <lineage>
        <taxon>Bacteria</taxon>
        <taxon>Pseudomonadati</taxon>
        <taxon>Rhodothermota</taxon>
        <taxon>Rhodothermia</taxon>
        <taxon>Rhodothermales</taxon>
        <taxon>Salisaetaceae</taxon>
        <taxon>Longimonas</taxon>
    </lineage>
</organism>
<dbReference type="OrthoDB" id="9802065at2"/>
<reference evidence="12 13" key="1">
    <citation type="submission" date="2017-10" db="EMBL/GenBank/DDBJ databases">
        <title>Draft genome of Longimonas halophila.</title>
        <authorList>
            <person name="Goh K.M."/>
            <person name="Shamsir M.S."/>
            <person name="Lim S.W."/>
        </authorList>
    </citation>
    <scope>NUCLEOTIDE SEQUENCE [LARGE SCALE GENOMIC DNA]</scope>
    <source>
        <strain evidence="12 13">KCTC 42399</strain>
    </source>
</reference>
<gene>
    <name evidence="10 12" type="primary">purH</name>
    <name evidence="12" type="ORF">CRI93_14345</name>
</gene>
<dbReference type="InterPro" id="IPR002695">
    <property type="entry name" value="PurH-like"/>
</dbReference>
<dbReference type="EC" id="3.5.4.10" evidence="10"/>
<keyword evidence="7 10" id="KW-0511">Multifunctional enzyme</keyword>
<dbReference type="Gene3D" id="3.40.50.1380">
    <property type="entry name" value="Methylglyoxal synthase-like domain"/>
    <property type="match status" value="1"/>
</dbReference>
<evidence type="ECO:0000313" key="12">
    <source>
        <dbReference type="EMBL" id="PEN04961.1"/>
    </source>
</evidence>
<dbReference type="Pfam" id="PF02142">
    <property type="entry name" value="MGS"/>
    <property type="match status" value="1"/>
</dbReference>
<dbReference type="FunFam" id="3.40.50.1380:FF:000001">
    <property type="entry name" value="Bifunctional purine biosynthesis protein PurH"/>
    <property type="match status" value="1"/>
</dbReference>
<evidence type="ECO:0000256" key="3">
    <source>
        <dbReference type="ARBA" id="ARBA00007667"/>
    </source>
</evidence>
<dbReference type="HAMAP" id="MF_00139">
    <property type="entry name" value="PurH"/>
    <property type="match status" value="1"/>
</dbReference>
<name>A0A2H3P1U7_9BACT</name>
<dbReference type="GO" id="GO:0006189">
    <property type="term" value="P:'de novo' IMP biosynthetic process"/>
    <property type="evidence" value="ECO:0007669"/>
    <property type="project" value="UniProtKB-UniRule"/>
</dbReference>
<dbReference type="NCBIfam" id="TIGR00355">
    <property type="entry name" value="purH"/>
    <property type="match status" value="1"/>
</dbReference>
<dbReference type="EC" id="2.1.2.3" evidence="10"/>
<protein>
    <recommendedName>
        <fullName evidence="10">Bifunctional purine biosynthesis protein PurH</fullName>
    </recommendedName>
    <domain>
        <recommendedName>
            <fullName evidence="10">Phosphoribosylaminoimidazolecarboxamide formyltransferase</fullName>
            <ecNumber evidence="10">2.1.2.3</ecNumber>
        </recommendedName>
        <alternativeName>
            <fullName evidence="10">AICAR transformylase</fullName>
        </alternativeName>
    </domain>
    <domain>
        <recommendedName>
            <fullName evidence="10">IMP cyclohydrolase</fullName>
            <ecNumber evidence="10">3.5.4.10</ecNumber>
        </recommendedName>
        <alternativeName>
            <fullName evidence="10">ATIC</fullName>
        </alternativeName>
        <alternativeName>
            <fullName evidence="10">IMP synthase</fullName>
        </alternativeName>
        <alternativeName>
            <fullName evidence="10">Inosinicase</fullName>
        </alternativeName>
    </domain>
</protein>
<dbReference type="InterPro" id="IPR036914">
    <property type="entry name" value="MGS-like_dom_sf"/>
</dbReference>
<keyword evidence="6 10" id="KW-0378">Hydrolase</keyword>